<keyword evidence="2" id="KW-0805">Transcription regulation</keyword>
<dbReference type="GO" id="GO:0003700">
    <property type="term" value="F:DNA-binding transcription factor activity"/>
    <property type="evidence" value="ECO:0007669"/>
    <property type="project" value="InterPro"/>
</dbReference>
<evidence type="ECO:0000256" key="4">
    <source>
        <dbReference type="ARBA" id="ARBA00023163"/>
    </source>
</evidence>
<dbReference type="InterPro" id="IPR036388">
    <property type="entry name" value="WH-like_DNA-bd_sf"/>
</dbReference>
<evidence type="ECO:0000313" key="7">
    <source>
        <dbReference type="Proteomes" id="UP000551501"/>
    </source>
</evidence>
<dbReference type="PROSITE" id="PS50931">
    <property type="entry name" value="HTH_LYSR"/>
    <property type="match status" value="1"/>
</dbReference>
<dbReference type="Proteomes" id="UP000551501">
    <property type="component" value="Unassembled WGS sequence"/>
</dbReference>
<protein>
    <submittedName>
        <fullName evidence="6">DNA-binding transcriptional LysR family regulator</fullName>
    </submittedName>
</protein>
<keyword evidence="3 6" id="KW-0238">DNA-binding</keyword>
<comment type="similarity">
    <text evidence="1">Belongs to the LysR transcriptional regulatory family.</text>
</comment>
<dbReference type="Pfam" id="PF03466">
    <property type="entry name" value="LysR_substrate"/>
    <property type="match status" value="1"/>
</dbReference>
<keyword evidence="4" id="KW-0804">Transcription</keyword>
<dbReference type="GO" id="GO:0000976">
    <property type="term" value="F:transcription cis-regulatory region binding"/>
    <property type="evidence" value="ECO:0007669"/>
    <property type="project" value="TreeGrafter"/>
</dbReference>
<dbReference type="EMBL" id="JACIFP010000001">
    <property type="protein sequence ID" value="MBB4133887.1"/>
    <property type="molecule type" value="Genomic_DNA"/>
</dbReference>
<keyword evidence="7" id="KW-1185">Reference proteome</keyword>
<reference evidence="6 7" key="1">
    <citation type="submission" date="2020-08" db="EMBL/GenBank/DDBJ databases">
        <title>Sequencing the genomes of 1000 actinobacteria strains.</title>
        <authorList>
            <person name="Klenk H.-P."/>
        </authorList>
    </citation>
    <scope>NUCLEOTIDE SEQUENCE [LARGE SCALE GENOMIC DNA]</scope>
    <source>
        <strain evidence="6 7">DSM 45298</strain>
    </source>
</reference>
<accession>A0A840F2T3</accession>
<dbReference type="InterPro" id="IPR000847">
    <property type="entry name" value="LysR_HTH_N"/>
</dbReference>
<dbReference type="SUPFAM" id="SSF46785">
    <property type="entry name" value="Winged helix' DNA-binding domain"/>
    <property type="match status" value="1"/>
</dbReference>
<organism evidence="6 7">
    <name type="scientific">Gordonia humi</name>
    <dbReference type="NCBI Taxonomy" id="686429"/>
    <lineage>
        <taxon>Bacteria</taxon>
        <taxon>Bacillati</taxon>
        <taxon>Actinomycetota</taxon>
        <taxon>Actinomycetes</taxon>
        <taxon>Mycobacteriales</taxon>
        <taxon>Gordoniaceae</taxon>
        <taxon>Gordonia</taxon>
    </lineage>
</organism>
<dbReference type="Gene3D" id="1.10.10.10">
    <property type="entry name" value="Winged helix-like DNA-binding domain superfamily/Winged helix DNA-binding domain"/>
    <property type="match status" value="1"/>
</dbReference>
<name>A0A840F2T3_9ACTN</name>
<dbReference type="SUPFAM" id="SSF53850">
    <property type="entry name" value="Periplasmic binding protein-like II"/>
    <property type="match status" value="1"/>
</dbReference>
<dbReference type="Gene3D" id="3.40.190.10">
    <property type="entry name" value="Periplasmic binding protein-like II"/>
    <property type="match status" value="2"/>
</dbReference>
<evidence type="ECO:0000259" key="5">
    <source>
        <dbReference type="PROSITE" id="PS50931"/>
    </source>
</evidence>
<dbReference type="Pfam" id="PF00126">
    <property type="entry name" value="HTH_1"/>
    <property type="match status" value="1"/>
</dbReference>
<gene>
    <name evidence="6" type="ORF">BKA16_000439</name>
</gene>
<comment type="caution">
    <text evidence="6">The sequence shown here is derived from an EMBL/GenBank/DDBJ whole genome shotgun (WGS) entry which is preliminary data.</text>
</comment>
<evidence type="ECO:0000313" key="6">
    <source>
        <dbReference type="EMBL" id="MBB4133887.1"/>
    </source>
</evidence>
<dbReference type="PANTHER" id="PTHR30126:SF39">
    <property type="entry name" value="HTH-TYPE TRANSCRIPTIONAL REGULATOR CYSL"/>
    <property type="match status" value="1"/>
</dbReference>
<evidence type="ECO:0000256" key="3">
    <source>
        <dbReference type="ARBA" id="ARBA00023125"/>
    </source>
</evidence>
<dbReference type="AlphaFoldDB" id="A0A840F2T3"/>
<dbReference type="PRINTS" id="PR00039">
    <property type="entry name" value="HTHLYSR"/>
</dbReference>
<dbReference type="InterPro" id="IPR036390">
    <property type="entry name" value="WH_DNA-bd_sf"/>
</dbReference>
<dbReference type="RefSeq" id="WP_183369032.1">
    <property type="nucleotide sequence ID" value="NZ_BAABHL010000021.1"/>
</dbReference>
<sequence length="299" mass="31904">MDLRSLDLGALELLVGVDDHGSLSAAARACGVAQPNASRSVSRLERQLGVPLLKRATVGSTLTAQGTVLVHWARKIIDDTAQMLDVASGLHTDHTAEMTVGASMTVAEHLLPRWLGVFRARFPEVTVHLRVLNSSTVFVSLANDACDVGFVESPTVPSTLCDTVVARDRLVLVVPPDHPWTRRRRKVTAEELAATPLLVREPGSGTRITLDEALAGYARADPILELGSSAAIRTSVAAGVGPAVLSTLAIADEARSGAVRPVEVDGLDLTRRLRAVWRPPRELRGPAAELVRIARKSTP</sequence>
<dbReference type="InterPro" id="IPR005119">
    <property type="entry name" value="LysR_subst-bd"/>
</dbReference>
<feature type="domain" description="HTH lysR-type" evidence="5">
    <location>
        <begin position="6"/>
        <end position="63"/>
    </location>
</feature>
<dbReference type="PANTHER" id="PTHR30126">
    <property type="entry name" value="HTH-TYPE TRANSCRIPTIONAL REGULATOR"/>
    <property type="match status" value="1"/>
</dbReference>
<dbReference type="CDD" id="cd08420">
    <property type="entry name" value="PBP2_CysL_like"/>
    <property type="match status" value="1"/>
</dbReference>
<proteinExistence type="inferred from homology"/>
<evidence type="ECO:0000256" key="2">
    <source>
        <dbReference type="ARBA" id="ARBA00023015"/>
    </source>
</evidence>
<evidence type="ECO:0000256" key="1">
    <source>
        <dbReference type="ARBA" id="ARBA00009437"/>
    </source>
</evidence>